<comment type="caution">
    <text evidence="5">The sequence shown here is derived from an EMBL/GenBank/DDBJ whole genome shotgun (WGS) entry which is preliminary data.</text>
</comment>
<evidence type="ECO:0000256" key="1">
    <source>
        <dbReference type="ARBA" id="ARBA00023002"/>
    </source>
</evidence>
<dbReference type="GO" id="GO:0003677">
    <property type="term" value="F:DNA binding"/>
    <property type="evidence" value="ECO:0007669"/>
    <property type="project" value="TreeGrafter"/>
</dbReference>
<dbReference type="GO" id="GO:0031491">
    <property type="term" value="F:nucleosome binding"/>
    <property type="evidence" value="ECO:0007669"/>
    <property type="project" value="TreeGrafter"/>
</dbReference>
<dbReference type="STRING" id="1220188.A0A4S3IYQ3"/>
<dbReference type="GO" id="GO:0016491">
    <property type="term" value="F:oxidoreductase activity"/>
    <property type="evidence" value="ECO:0007669"/>
    <property type="project" value="UniProtKB-KW"/>
</dbReference>
<dbReference type="InterPro" id="IPR048666">
    <property type="entry name" value="RedAm-like_C"/>
</dbReference>
<dbReference type="InterPro" id="IPR036291">
    <property type="entry name" value="NAD(P)-bd_dom_sf"/>
</dbReference>
<evidence type="ECO:0000259" key="4">
    <source>
        <dbReference type="Pfam" id="PF21761"/>
    </source>
</evidence>
<feature type="domain" description="6-phosphogluconate dehydrogenase NADP-binding" evidence="3">
    <location>
        <begin position="5"/>
        <end position="125"/>
    </location>
</feature>
<keyword evidence="2" id="KW-0732">Signal</keyword>
<accession>A0A4S3IYQ3</accession>
<dbReference type="PANTHER" id="PTHR43580:SF2">
    <property type="entry name" value="CYTOKINE-LIKE NUCLEAR FACTOR N-PAC"/>
    <property type="match status" value="1"/>
</dbReference>
<dbReference type="PIRSF" id="PIRSF000103">
    <property type="entry name" value="HIBADH"/>
    <property type="match status" value="1"/>
</dbReference>
<dbReference type="Pfam" id="PF21761">
    <property type="entry name" value="RedAm-like_C"/>
    <property type="match status" value="1"/>
</dbReference>
<dbReference type="Proteomes" id="UP000308092">
    <property type="component" value="Unassembled WGS sequence"/>
</dbReference>
<dbReference type="InterPro" id="IPR051265">
    <property type="entry name" value="HIBADH-related_NP60_sf"/>
</dbReference>
<evidence type="ECO:0000313" key="5">
    <source>
        <dbReference type="EMBL" id="THC87529.1"/>
    </source>
</evidence>
<keyword evidence="1" id="KW-0560">Oxidoreductase</keyword>
<keyword evidence="6" id="KW-1185">Reference proteome</keyword>
<dbReference type="InterPro" id="IPR006115">
    <property type="entry name" value="6PGDH_NADP-bd"/>
</dbReference>
<dbReference type="PANTHER" id="PTHR43580">
    <property type="entry name" value="OXIDOREDUCTASE GLYR1-RELATED"/>
    <property type="match status" value="1"/>
</dbReference>
<dbReference type="Gene3D" id="1.10.1040.10">
    <property type="entry name" value="N-(1-d-carboxylethyl)-l-norvaline Dehydrogenase, domain 2"/>
    <property type="match status" value="1"/>
</dbReference>
<dbReference type="InterPro" id="IPR015815">
    <property type="entry name" value="HIBADH-related"/>
</dbReference>
<feature type="domain" description="NADPH-dependent reductive aminase-like C-terminal" evidence="4">
    <location>
        <begin position="166"/>
        <end position="292"/>
    </location>
</feature>
<feature type="chain" id="PRO_5020641340" evidence="2">
    <location>
        <begin position="19"/>
        <end position="293"/>
    </location>
</feature>
<dbReference type="GO" id="GO:0140673">
    <property type="term" value="P:transcription elongation-coupled chromatin remodeling"/>
    <property type="evidence" value="ECO:0007669"/>
    <property type="project" value="TreeGrafter"/>
</dbReference>
<reference evidence="5 6" key="1">
    <citation type="submission" date="2019-03" db="EMBL/GenBank/DDBJ databases">
        <title>The genome sequence of a newly discovered highly antifungal drug resistant Aspergillus species, Aspergillus tanneri NIH 1004.</title>
        <authorList>
            <person name="Mounaud S."/>
            <person name="Singh I."/>
            <person name="Joardar V."/>
            <person name="Pakala S."/>
            <person name="Pakala S."/>
            <person name="Venepally P."/>
            <person name="Hoover J."/>
            <person name="Nierman W."/>
            <person name="Chung J."/>
            <person name="Losada L."/>
        </authorList>
    </citation>
    <scope>NUCLEOTIDE SEQUENCE [LARGE SCALE GENOMIC DNA]</scope>
    <source>
        <strain evidence="5 6">NIH1004</strain>
    </source>
</reference>
<proteinExistence type="predicted"/>
<evidence type="ECO:0000313" key="6">
    <source>
        <dbReference type="Proteomes" id="UP000308092"/>
    </source>
</evidence>
<dbReference type="SUPFAM" id="SSF51735">
    <property type="entry name" value="NAD(P)-binding Rossmann-fold domains"/>
    <property type="match status" value="1"/>
</dbReference>
<evidence type="ECO:0000259" key="3">
    <source>
        <dbReference type="Pfam" id="PF03446"/>
    </source>
</evidence>
<feature type="signal peptide" evidence="2">
    <location>
        <begin position="1"/>
        <end position="18"/>
    </location>
</feature>
<dbReference type="VEuPathDB" id="FungiDB:EYZ11_013024"/>
<dbReference type="GO" id="GO:0050661">
    <property type="term" value="F:NADP binding"/>
    <property type="evidence" value="ECO:0007669"/>
    <property type="project" value="InterPro"/>
</dbReference>
<gene>
    <name evidence="5" type="ORF">EYZ11_013024</name>
</gene>
<dbReference type="Gene3D" id="3.40.50.720">
    <property type="entry name" value="NAD(P)-binding Rossmann-like Domain"/>
    <property type="match status" value="1"/>
</dbReference>
<dbReference type="GO" id="GO:0000785">
    <property type="term" value="C:chromatin"/>
    <property type="evidence" value="ECO:0007669"/>
    <property type="project" value="TreeGrafter"/>
</dbReference>
<evidence type="ECO:0000256" key="2">
    <source>
        <dbReference type="SAM" id="SignalP"/>
    </source>
</evidence>
<protein>
    <submittedName>
        <fullName evidence="5">Uncharacterized protein</fullName>
    </submittedName>
</protein>
<dbReference type="Pfam" id="PF03446">
    <property type="entry name" value="NAD_binding_2"/>
    <property type="match status" value="1"/>
</dbReference>
<sequence length="293" mass="30735">MAKSISLIGLGAMGAALASQYITHNYQTTVWNRTVTKATPLVQKGARLASSVSEAILATNLIAICLLDKSAVQETLSPVLSSSPSSLAGKTIIDVTSCTPNEARELSALIIPSGARYIHGGIMAVPDMIGSAYSTLLCSGGESEDTFTAIRGDLSLIGTPRYLGTDAGRASLYDLALLSGLYGLCCGCLHAAALVRSEGGTSITGFLELLKPWLTVMMGYLDVMAKQIDEGEYATQGANLGMQMALTQSILKVGEEQGVSSDLVLPLRRLVERAVADGRGGEDLAAINEYLKR</sequence>
<name>A0A4S3IYQ3_9EURO</name>
<dbReference type="EMBL" id="SOSA01001158">
    <property type="protein sequence ID" value="THC87529.1"/>
    <property type="molecule type" value="Genomic_DNA"/>
</dbReference>
<dbReference type="AlphaFoldDB" id="A0A4S3IYQ3"/>
<organism evidence="5 6">
    <name type="scientific">Aspergillus tanneri</name>
    <dbReference type="NCBI Taxonomy" id="1220188"/>
    <lineage>
        <taxon>Eukaryota</taxon>
        <taxon>Fungi</taxon>
        <taxon>Dikarya</taxon>
        <taxon>Ascomycota</taxon>
        <taxon>Pezizomycotina</taxon>
        <taxon>Eurotiomycetes</taxon>
        <taxon>Eurotiomycetidae</taxon>
        <taxon>Eurotiales</taxon>
        <taxon>Aspergillaceae</taxon>
        <taxon>Aspergillus</taxon>
        <taxon>Aspergillus subgen. Circumdati</taxon>
    </lineage>
</organism>
<dbReference type="InterPro" id="IPR013328">
    <property type="entry name" value="6PGD_dom2"/>
</dbReference>